<evidence type="ECO:0000313" key="3">
    <source>
        <dbReference type="Proteomes" id="UP001189429"/>
    </source>
</evidence>
<feature type="non-terminal residue" evidence="2">
    <location>
        <position position="379"/>
    </location>
</feature>
<evidence type="ECO:0000256" key="1">
    <source>
        <dbReference type="SAM" id="MobiDB-lite"/>
    </source>
</evidence>
<comment type="caution">
    <text evidence="2">The sequence shown here is derived from an EMBL/GenBank/DDBJ whole genome shotgun (WGS) entry which is preliminary data.</text>
</comment>
<feature type="compositionally biased region" description="Low complexity" evidence="1">
    <location>
        <begin position="297"/>
        <end position="314"/>
    </location>
</feature>
<keyword evidence="3" id="KW-1185">Reference proteome</keyword>
<reference evidence="2" key="1">
    <citation type="submission" date="2023-10" db="EMBL/GenBank/DDBJ databases">
        <authorList>
            <person name="Chen Y."/>
            <person name="Shah S."/>
            <person name="Dougan E. K."/>
            <person name="Thang M."/>
            <person name="Chan C."/>
        </authorList>
    </citation>
    <scope>NUCLEOTIDE SEQUENCE [LARGE SCALE GENOMIC DNA]</scope>
</reference>
<sequence length="379" mass="42181">DMNDFFIIAAIAPGDWKEALADLNAAQRARANLVINFARHVQGIEVVDLASPPPSTGPAPSTGTPAEGTPTAAALSDGVTKNAIKVNRMFDQGCRLEFFPCAPQDIAKMRARWQTSMWVALGKHVNPSDAQLSVLKRLQDLDRNMFAFDMGVWGPFGARRERHFMLTMHRLSAAGTYQAKERGVADAYACNSKVMAKNYPNAWWICCMAEWELWCEFAVEEIARQRHFYEQNPTLSMHDPRMPWTSVPLAGIKGVDAMQFWESSLKEKARNWMTTQRASTHPSWCDRQANLYSPPRMAAATAAAPPPQRQQQPANVTRRARKRRAAEARVASGSQSGELGARSSGAQTVDYDARRADGQYYFSKNGVALCYHWGRNPGA</sequence>
<protein>
    <submittedName>
        <fullName evidence="2">Uncharacterized protein</fullName>
    </submittedName>
</protein>
<dbReference type="EMBL" id="CAUYUJ010005298">
    <property type="protein sequence ID" value="CAK0813100.1"/>
    <property type="molecule type" value="Genomic_DNA"/>
</dbReference>
<evidence type="ECO:0000313" key="2">
    <source>
        <dbReference type="EMBL" id="CAK0813100.1"/>
    </source>
</evidence>
<feature type="region of interest" description="Disordered" evidence="1">
    <location>
        <begin position="49"/>
        <end position="72"/>
    </location>
</feature>
<gene>
    <name evidence="2" type="ORF">PCOR1329_LOCUS17148</name>
</gene>
<feature type="non-terminal residue" evidence="2">
    <location>
        <position position="1"/>
    </location>
</feature>
<feature type="compositionally biased region" description="Low complexity" evidence="1">
    <location>
        <begin position="58"/>
        <end position="72"/>
    </location>
</feature>
<proteinExistence type="predicted"/>
<accession>A0ABN9R468</accession>
<name>A0ABN9R468_9DINO</name>
<feature type="region of interest" description="Disordered" evidence="1">
    <location>
        <begin position="297"/>
        <end position="345"/>
    </location>
</feature>
<organism evidence="2 3">
    <name type="scientific">Prorocentrum cordatum</name>
    <dbReference type="NCBI Taxonomy" id="2364126"/>
    <lineage>
        <taxon>Eukaryota</taxon>
        <taxon>Sar</taxon>
        <taxon>Alveolata</taxon>
        <taxon>Dinophyceae</taxon>
        <taxon>Prorocentrales</taxon>
        <taxon>Prorocentraceae</taxon>
        <taxon>Prorocentrum</taxon>
    </lineage>
</organism>
<dbReference type="Proteomes" id="UP001189429">
    <property type="component" value="Unassembled WGS sequence"/>
</dbReference>